<dbReference type="Pfam" id="PF00903">
    <property type="entry name" value="Glyoxalase"/>
    <property type="match status" value="2"/>
</dbReference>
<dbReference type="PANTHER" id="PTHR43048:SF3">
    <property type="entry name" value="METHYLMALONYL-COA EPIMERASE, MITOCHONDRIAL"/>
    <property type="match status" value="1"/>
</dbReference>
<organism evidence="3 4">
    <name type="scientific">Dyella jejuensis</name>
    <dbReference type="NCBI Taxonomy" id="1432009"/>
    <lineage>
        <taxon>Bacteria</taxon>
        <taxon>Pseudomonadati</taxon>
        <taxon>Pseudomonadota</taxon>
        <taxon>Gammaproteobacteria</taxon>
        <taxon>Lysobacterales</taxon>
        <taxon>Rhodanobacteraceae</taxon>
        <taxon>Dyella</taxon>
    </lineage>
</organism>
<gene>
    <name evidence="3" type="ORF">ISP15_09805</name>
</gene>
<dbReference type="PANTHER" id="PTHR43048">
    <property type="entry name" value="METHYLMALONYL-COA EPIMERASE"/>
    <property type="match status" value="1"/>
</dbReference>
<dbReference type="RefSeq" id="WP_404547110.1">
    <property type="nucleotide sequence ID" value="NZ_JADIKJ010000010.1"/>
</dbReference>
<keyword evidence="4" id="KW-1185">Reference proteome</keyword>
<accession>A0ABW8JHS4</accession>
<dbReference type="InterPro" id="IPR029068">
    <property type="entry name" value="Glyas_Bleomycin-R_OHBP_Dase"/>
</dbReference>
<dbReference type="Proteomes" id="UP001620461">
    <property type="component" value="Unassembled WGS sequence"/>
</dbReference>
<evidence type="ECO:0000313" key="4">
    <source>
        <dbReference type="Proteomes" id="UP001620461"/>
    </source>
</evidence>
<feature type="domain" description="VOC" evidence="2">
    <location>
        <begin position="8"/>
        <end position="145"/>
    </location>
</feature>
<dbReference type="Gene3D" id="3.10.180.10">
    <property type="entry name" value="2,3-Dihydroxybiphenyl 1,2-Dioxygenase, domain 1"/>
    <property type="match status" value="2"/>
</dbReference>
<evidence type="ECO:0000259" key="2">
    <source>
        <dbReference type="PROSITE" id="PS51819"/>
    </source>
</evidence>
<evidence type="ECO:0000313" key="3">
    <source>
        <dbReference type="EMBL" id="MFK2900630.1"/>
    </source>
</evidence>
<dbReference type="InterPro" id="IPR037523">
    <property type="entry name" value="VOC_core"/>
</dbReference>
<protein>
    <submittedName>
        <fullName evidence="3">VOC family protein</fullName>
    </submittedName>
</protein>
<comment type="caution">
    <text evidence="3">The sequence shown here is derived from an EMBL/GenBank/DDBJ whole genome shotgun (WGS) entry which is preliminary data.</text>
</comment>
<dbReference type="InterPro" id="IPR051785">
    <property type="entry name" value="MMCE/EMCE_epimerase"/>
</dbReference>
<dbReference type="PROSITE" id="PS51819">
    <property type="entry name" value="VOC"/>
    <property type="match status" value="2"/>
</dbReference>
<dbReference type="CDD" id="cd06587">
    <property type="entry name" value="VOC"/>
    <property type="match status" value="1"/>
</dbReference>
<reference evidence="3 4" key="1">
    <citation type="submission" date="2020-10" db="EMBL/GenBank/DDBJ databases">
        <title>Phylogeny of dyella-like bacteria.</title>
        <authorList>
            <person name="Fu J."/>
        </authorList>
    </citation>
    <scope>NUCLEOTIDE SEQUENCE [LARGE SCALE GENOMIC DNA]</scope>
    <source>
        <strain evidence="3 4">JP1</strain>
    </source>
</reference>
<evidence type="ECO:0000256" key="1">
    <source>
        <dbReference type="ARBA" id="ARBA00022723"/>
    </source>
</evidence>
<name>A0ABW8JHS4_9GAMM</name>
<feature type="domain" description="VOC" evidence="2">
    <location>
        <begin position="163"/>
        <end position="289"/>
    </location>
</feature>
<keyword evidence="1" id="KW-0479">Metal-binding</keyword>
<dbReference type="EMBL" id="JADIKJ010000010">
    <property type="protein sequence ID" value="MFK2900630.1"/>
    <property type="molecule type" value="Genomic_DNA"/>
</dbReference>
<dbReference type="InterPro" id="IPR004360">
    <property type="entry name" value="Glyas_Fos-R_dOase_dom"/>
</dbReference>
<proteinExistence type="predicted"/>
<dbReference type="SUPFAM" id="SSF54593">
    <property type="entry name" value="Glyoxalase/Bleomycin resistance protein/Dihydroxybiphenyl dioxygenase"/>
    <property type="match status" value="2"/>
</dbReference>
<sequence length="294" mass="31992">MKAGRVLRLRYLSRNVSNLARAIAFYRDALDFQLIAVARVDSASLGVPGMHADVAQLQLGQQALELVAFDSPGRPYPGDSGSNDLWFQHLAIVVADMREAYRQLCRHAFQPISEDGPQRLPPNTGSVSAFKFRDPDGHPLELIHFPVTAGNARWAHHAGLFLGIDHSAIAVTDAQRSLAFYTSLGFQAGVRSDNSGPAQQRLDGLPSVEVDVIGLQPARAEPPHLELLAYRVPPGRSPSPPAAAIDLAADRLVVQFDDAANASAYHDQHSTTWPLLQDPDGHRLLMQASIETDH</sequence>